<dbReference type="PANTHER" id="PTHR43732">
    <property type="entry name" value="RIBOSE 5-PHOSPHATE ISOMERASE-RELATED"/>
    <property type="match status" value="1"/>
</dbReference>
<dbReference type="NCBIfam" id="NF004051">
    <property type="entry name" value="PRK05571.1"/>
    <property type="match status" value="1"/>
</dbReference>
<dbReference type="GO" id="GO:0016861">
    <property type="term" value="F:intramolecular oxidoreductase activity, interconverting aldoses and ketoses"/>
    <property type="evidence" value="ECO:0007669"/>
    <property type="project" value="UniProtKB-ARBA"/>
</dbReference>
<evidence type="ECO:0000313" key="4">
    <source>
        <dbReference type="Proteomes" id="UP000249799"/>
    </source>
</evidence>
<name>A0A2Z4FJC5_9DELT</name>
<evidence type="ECO:0000256" key="1">
    <source>
        <dbReference type="ARBA" id="ARBA00008754"/>
    </source>
</evidence>
<dbReference type="GO" id="GO:0005975">
    <property type="term" value="P:carbohydrate metabolic process"/>
    <property type="evidence" value="ECO:0007669"/>
    <property type="project" value="InterPro"/>
</dbReference>
<evidence type="ECO:0000313" key="3">
    <source>
        <dbReference type="EMBL" id="AWV88786.1"/>
    </source>
</evidence>
<dbReference type="Pfam" id="PF02502">
    <property type="entry name" value="LacAB_rpiB"/>
    <property type="match status" value="1"/>
</dbReference>
<accession>A0A2Z4FJC5</accession>
<protein>
    <submittedName>
        <fullName evidence="3">Ribose-5-phosphate isomerase</fullName>
    </submittedName>
</protein>
<dbReference type="KEGG" id="bsed:DN745_05305"/>
<evidence type="ECO:0000256" key="2">
    <source>
        <dbReference type="ARBA" id="ARBA00023235"/>
    </source>
</evidence>
<comment type="similarity">
    <text evidence="1">Belongs to the LacAB/RpiB family.</text>
</comment>
<dbReference type="RefSeq" id="WP_111332789.1">
    <property type="nucleotide sequence ID" value="NZ_CP030032.1"/>
</dbReference>
<dbReference type="EMBL" id="CP030032">
    <property type="protein sequence ID" value="AWV88786.1"/>
    <property type="molecule type" value="Genomic_DNA"/>
</dbReference>
<dbReference type="NCBIfam" id="TIGR00689">
    <property type="entry name" value="rpiB_lacA_lacB"/>
    <property type="match status" value="1"/>
</dbReference>
<dbReference type="PIRSF" id="PIRSF005384">
    <property type="entry name" value="RpiB_LacA_B"/>
    <property type="match status" value="1"/>
</dbReference>
<dbReference type="InterPro" id="IPR036569">
    <property type="entry name" value="RpiB_LacA_LacB_sf"/>
</dbReference>
<dbReference type="SUPFAM" id="SSF89623">
    <property type="entry name" value="Ribose/Galactose isomerase RpiB/AlsB"/>
    <property type="match status" value="1"/>
</dbReference>
<keyword evidence="4" id="KW-1185">Reference proteome</keyword>
<reference evidence="3 4" key="1">
    <citation type="submission" date="2018-06" db="EMBL/GenBank/DDBJ databases">
        <title>Lujinxingia sediminis gen. nov. sp. nov., a new facultative anaerobic member of the class Deltaproteobacteria, and proposal of Lujinxingaceae fam. nov.</title>
        <authorList>
            <person name="Guo L.-Y."/>
            <person name="Li C.-M."/>
            <person name="Wang S."/>
            <person name="Du Z.-J."/>
        </authorList>
    </citation>
    <scope>NUCLEOTIDE SEQUENCE [LARGE SCALE GENOMIC DNA]</scope>
    <source>
        <strain evidence="3 4">FA350</strain>
    </source>
</reference>
<dbReference type="OrthoDB" id="1778624at2"/>
<gene>
    <name evidence="3" type="ORF">DN745_05305</name>
</gene>
<keyword evidence="2 3" id="KW-0413">Isomerase</keyword>
<organism evidence="3 4">
    <name type="scientific">Bradymonas sediminis</name>
    <dbReference type="NCBI Taxonomy" id="1548548"/>
    <lineage>
        <taxon>Bacteria</taxon>
        <taxon>Deltaproteobacteria</taxon>
        <taxon>Bradymonadales</taxon>
        <taxon>Bradymonadaceae</taxon>
        <taxon>Bradymonas</taxon>
    </lineage>
</organism>
<dbReference type="AlphaFoldDB" id="A0A2Z4FJC5"/>
<proteinExistence type="inferred from homology"/>
<dbReference type="InterPro" id="IPR003500">
    <property type="entry name" value="RpiB_LacA_LacB"/>
</dbReference>
<dbReference type="Proteomes" id="UP000249799">
    <property type="component" value="Chromosome"/>
</dbReference>
<sequence>MRVGVAADHGGFYLKEKIRAELESAGHRVVDFGPVSYDPDDDYPDFVVPLARAVAGGQVERGVAVCGSGIGACVASNKVRGVRAATVLDTFSARQGVEDDDMNLICLGGRVVGASLALELIEAFLGAEFSGAQRHLRRLAKVKDLLSNGAH</sequence>
<dbReference type="InterPro" id="IPR051812">
    <property type="entry name" value="SPI_LacAB/RpiB"/>
</dbReference>
<dbReference type="PANTHER" id="PTHR43732:SF1">
    <property type="entry name" value="RIBOSE 5-PHOSPHATE ISOMERASE"/>
    <property type="match status" value="1"/>
</dbReference>
<dbReference type="Gene3D" id="3.40.1400.10">
    <property type="entry name" value="Sugar-phosphate isomerase, RpiB/LacA/LacB"/>
    <property type="match status" value="1"/>
</dbReference>